<dbReference type="AlphaFoldDB" id="A0A7I7WIZ1"/>
<dbReference type="InterPro" id="IPR029510">
    <property type="entry name" value="Ald_DH_CS_GLU"/>
</dbReference>
<dbReference type="KEGG" id="mgad:MGAD_01430"/>
<name>A0A7I7WIZ1_MYCGU</name>
<dbReference type="InterPro" id="IPR016161">
    <property type="entry name" value="Ald_DH/histidinol_DH"/>
</dbReference>
<keyword evidence="2 4" id="KW-0560">Oxidoreductase</keyword>
<dbReference type="SUPFAM" id="SSF53720">
    <property type="entry name" value="ALDH-like"/>
    <property type="match status" value="1"/>
</dbReference>
<sequence>MTSTVTLQTVLDELTARPGTGEKISVINPVTEEQIVEFTDCGAEAVDEAVARAKASFEAGVWSELPGRARAKIMWKIADLIDEHADEIAHLDSLNTGMPLMQATLGLPNCAEFFRYYAGWCSKISGNAYDVKTAGIATDTWVDMHTYTLKEPYGVVGLIFPWNGPIFNACAKLAPALAAGCSMVVKPAEETPLSAILLNRLIHEAGVPEGVVNLLTGYGHTAGAAITAHPDVEKVAFTGSTEIGKEIVRASAGNLKKVMLELGGKSPVLIYDDADLEKAIFMASMGIFVHSGQGCVCGSRVFVQRGVYDQVLEGISNMANFVKLGGPDEEGCMSGPLISQKQLTRVMGYIDEGKSEGADVVTGGHRLDRKGYFVHPTVLTNVNRDMRLYQEEIFGPVVTVLPFEDDDEAVAMANDTTYGLAATAWTNNLSRAHRLGKRLQAGTVTINCQLVFDHAVPFGGYRQSGWGHEFGQEGIDAYLKTKSVWAQL</sequence>
<dbReference type="GO" id="GO:0016620">
    <property type="term" value="F:oxidoreductase activity, acting on the aldehyde or oxo group of donors, NAD or NADP as acceptor"/>
    <property type="evidence" value="ECO:0007669"/>
    <property type="project" value="InterPro"/>
</dbReference>
<dbReference type="Gene3D" id="3.40.309.10">
    <property type="entry name" value="Aldehyde Dehydrogenase, Chain A, domain 2"/>
    <property type="match status" value="1"/>
</dbReference>
<dbReference type="FunFam" id="3.40.309.10:FF:000012">
    <property type="entry name" value="Betaine aldehyde dehydrogenase"/>
    <property type="match status" value="1"/>
</dbReference>
<comment type="similarity">
    <text evidence="1 4">Belongs to the aldehyde dehydrogenase family.</text>
</comment>
<accession>A0A7I7WIZ1</accession>
<evidence type="ECO:0000256" key="4">
    <source>
        <dbReference type="RuleBase" id="RU003345"/>
    </source>
</evidence>
<evidence type="ECO:0000256" key="2">
    <source>
        <dbReference type="ARBA" id="ARBA00023002"/>
    </source>
</evidence>
<feature type="domain" description="Aldehyde dehydrogenase" evidence="5">
    <location>
        <begin position="20"/>
        <end position="484"/>
    </location>
</feature>
<dbReference type="InterPro" id="IPR015590">
    <property type="entry name" value="Aldehyde_DH_dom"/>
</dbReference>
<evidence type="ECO:0000256" key="1">
    <source>
        <dbReference type="ARBA" id="ARBA00009986"/>
    </source>
</evidence>
<dbReference type="Pfam" id="PF00171">
    <property type="entry name" value="Aldedh"/>
    <property type="match status" value="1"/>
</dbReference>
<evidence type="ECO:0000313" key="6">
    <source>
        <dbReference type="EMBL" id="BBZ15808.1"/>
    </source>
</evidence>
<proteinExistence type="inferred from homology"/>
<evidence type="ECO:0000256" key="3">
    <source>
        <dbReference type="PROSITE-ProRule" id="PRU10007"/>
    </source>
</evidence>
<protein>
    <submittedName>
        <fullName evidence="6">Aldehyde dehydrogenase</fullName>
    </submittedName>
</protein>
<dbReference type="PANTHER" id="PTHR11699">
    <property type="entry name" value="ALDEHYDE DEHYDROGENASE-RELATED"/>
    <property type="match status" value="1"/>
</dbReference>
<dbReference type="FunFam" id="3.40.605.10:FF:000007">
    <property type="entry name" value="NAD/NADP-dependent betaine aldehyde dehydrogenase"/>
    <property type="match status" value="1"/>
</dbReference>
<dbReference type="PROSITE" id="PS00687">
    <property type="entry name" value="ALDEHYDE_DEHYDR_GLU"/>
    <property type="match status" value="1"/>
</dbReference>
<gene>
    <name evidence="6" type="ORF">MGAD_01430</name>
</gene>
<dbReference type="Gene3D" id="3.40.605.10">
    <property type="entry name" value="Aldehyde Dehydrogenase, Chain A, domain 1"/>
    <property type="match status" value="1"/>
</dbReference>
<evidence type="ECO:0000259" key="5">
    <source>
        <dbReference type="Pfam" id="PF00171"/>
    </source>
</evidence>
<reference evidence="6 7" key="1">
    <citation type="journal article" date="2019" name="Emerg. Microbes Infect.">
        <title>Comprehensive subspecies identification of 175 nontuberculous mycobacteria species based on 7547 genomic profiles.</title>
        <authorList>
            <person name="Matsumoto Y."/>
            <person name="Kinjo T."/>
            <person name="Motooka D."/>
            <person name="Nabeya D."/>
            <person name="Jung N."/>
            <person name="Uechi K."/>
            <person name="Horii T."/>
            <person name="Iida T."/>
            <person name="Fujita J."/>
            <person name="Nakamura S."/>
        </authorList>
    </citation>
    <scope>NUCLEOTIDE SEQUENCE [LARGE SCALE GENOMIC DNA]</scope>
    <source>
        <strain evidence="6 7">JCM 12688</strain>
    </source>
</reference>
<evidence type="ECO:0000313" key="7">
    <source>
        <dbReference type="Proteomes" id="UP000466187"/>
    </source>
</evidence>
<dbReference type="InterPro" id="IPR016162">
    <property type="entry name" value="Ald_DH_N"/>
</dbReference>
<feature type="active site" evidence="3">
    <location>
        <position position="261"/>
    </location>
</feature>
<organism evidence="6 7">
    <name type="scientific">Mycolicibacterium gadium</name>
    <name type="common">Mycobacterium gadium</name>
    <dbReference type="NCBI Taxonomy" id="1794"/>
    <lineage>
        <taxon>Bacteria</taxon>
        <taxon>Bacillati</taxon>
        <taxon>Actinomycetota</taxon>
        <taxon>Actinomycetes</taxon>
        <taxon>Mycobacteriales</taxon>
        <taxon>Mycobacteriaceae</taxon>
        <taxon>Mycolicibacterium</taxon>
    </lineage>
</organism>
<dbReference type="Proteomes" id="UP000466187">
    <property type="component" value="Chromosome"/>
</dbReference>
<dbReference type="EMBL" id="AP022608">
    <property type="protein sequence ID" value="BBZ15808.1"/>
    <property type="molecule type" value="Genomic_DNA"/>
</dbReference>
<dbReference type="InterPro" id="IPR016163">
    <property type="entry name" value="Ald_DH_C"/>
</dbReference>